<feature type="transmembrane region" description="Helical" evidence="1">
    <location>
        <begin position="136"/>
        <end position="157"/>
    </location>
</feature>
<gene>
    <name evidence="2" type="ORF">STRMA_1676</name>
</gene>
<keyword evidence="1" id="KW-0812">Transmembrane</keyword>
<name>G5JXQ2_9STRE</name>
<proteinExistence type="predicted"/>
<evidence type="ECO:0000256" key="1">
    <source>
        <dbReference type="SAM" id="Phobius"/>
    </source>
</evidence>
<keyword evidence="1" id="KW-1133">Transmembrane helix</keyword>
<keyword evidence="3" id="KW-1185">Reference proteome</keyword>
<dbReference type="InterPro" id="IPR025671">
    <property type="entry name" value="HXXEE"/>
</dbReference>
<dbReference type="Pfam" id="PF13787">
    <property type="entry name" value="HXXEE"/>
    <property type="match status" value="1"/>
</dbReference>
<dbReference type="OrthoDB" id="5195477at2"/>
<feature type="transmembrane region" description="Helical" evidence="1">
    <location>
        <begin position="64"/>
        <end position="95"/>
    </location>
</feature>
<sequence>MSIALFSLLGLSLFMIHEFDELILVKPWIAKQSENPNYQKELFIMGKKRYPSTESIAVMIGEEFLLASLLLALASYFSLPELAAAILIGHLLHLLSHIKEALQFHRFVPGSFTAVVTFPLLLFFLTVFLVKQPLNIILLLCLIPLVFLLLIGNLMLLQRNVQSIDKWIQKFVC</sequence>
<dbReference type="AlphaFoldDB" id="G5JXQ2"/>
<dbReference type="STRING" id="764298.STRMA_1676"/>
<reference evidence="2 3" key="1">
    <citation type="journal article" date="2014" name="Int. J. Syst. Evol. Microbiol.">
        <title>Phylogenomics and the dynamic genome evolution of the genus Streptococcus.</title>
        <authorList>
            <consortium name="The Broad Institute Genome Sequencing Platform"/>
            <person name="Richards V.P."/>
            <person name="Palmer S.R."/>
            <person name="Pavinski Bitar P.D."/>
            <person name="Qin X."/>
            <person name="Weinstock G.M."/>
            <person name="Highlander S.K."/>
            <person name="Town C.D."/>
            <person name="Burne R.A."/>
            <person name="Stanhope M.J."/>
        </authorList>
    </citation>
    <scope>NUCLEOTIDE SEQUENCE [LARGE SCALE GENOMIC DNA]</scope>
    <source>
        <strain evidence="2 3">NCTC 11558</strain>
    </source>
</reference>
<accession>G5JXQ2</accession>
<organism evidence="2 3">
    <name type="scientific">Streptococcus macacae NCTC 11558</name>
    <dbReference type="NCBI Taxonomy" id="764298"/>
    <lineage>
        <taxon>Bacteria</taxon>
        <taxon>Bacillati</taxon>
        <taxon>Bacillota</taxon>
        <taxon>Bacilli</taxon>
        <taxon>Lactobacillales</taxon>
        <taxon>Streptococcaceae</taxon>
        <taxon>Streptococcus</taxon>
    </lineage>
</organism>
<evidence type="ECO:0000313" key="2">
    <source>
        <dbReference type="EMBL" id="EHJ53041.1"/>
    </source>
</evidence>
<dbReference type="Proteomes" id="UP000003573">
    <property type="component" value="Unassembled WGS sequence"/>
</dbReference>
<dbReference type="EMBL" id="AEUW02000001">
    <property type="protein sequence ID" value="EHJ53041.1"/>
    <property type="molecule type" value="Genomic_DNA"/>
</dbReference>
<protein>
    <recommendedName>
        <fullName evidence="4">HXXEE domain-containing protein</fullName>
    </recommendedName>
</protein>
<evidence type="ECO:0000313" key="3">
    <source>
        <dbReference type="Proteomes" id="UP000003573"/>
    </source>
</evidence>
<evidence type="ECO:0008006" key="4">
    <source>
        <dbReference type="Google" id="ProtNLM"/>
    </source>
</evidence>
<comment type="caution">
    <text evidence="2">The sequence shown here is derived from an EMBL/GenBank/DDBJ whole genome shotgun (WGS) entry which is preliminary data.</text>
</comment>
<feature type="transmembrane region" description="Helical" evidence="1">
    <location>
        <begin position="107"/>
        <end position="130"/>
    </location>
</feature>
<keyword evidence="1" id="KW-0472">Membrane</keyword>
<dbReference type="RefSeq" id="WP_003081802.1">
    <property type="nucleotide sequence ID" value="NZ_AEUW02000001.1"/>
</dbReference>